<feature type="domain" description="Beta-hexosaminidase eukaryotic type N-terminal" evidence="11">
    <location>
        <begin position="17"/>
        <end position="202"/>
    </location>
</feature>
<dbReference type="Gene3D" id="3.20.20.80">
    <property type="entry name" value="Glycosidases"/>
    <property type="match status" value="1"/>
</dbReference>
<dbReference type="OrthoDB" id="428480at2759"/>
<dbReference type="GO" id="GO:0030203">
    <property type="term" value="P:glycosaminoglycan metabolic process"/>
    <property type="evidence" value="ECO:0007669"/>
    <property type="project" value="TreeGrafter"/>
</dbReference>
<evidence type="ECO:0000256" key="6">
    <source>
        <dbReference type="ARBA" id="ARBA00023295"/>
    </source>
</evidence>
<dbReference type="GO" id="GO:0016231">
    <property type="term" value="F:beta-N-acetylglucosaminidase activity"/>
    <property type="evidence" value="ECO:0007669"/>
    <property type="project" value="TreeGrafter"/>
</dbReference>
<evidence type="ECO:0000259" key="11">
    <source>
        <dbReference type="Pfam" id="PF14845"/>
    </source>
</evidence>
<dbReference type="EMBL" id="MU006236">
    <property type="protein sequence ID" value="KAF2821757.1"/>
    <property type="molecule type" value="Genomic_DNA"/>
</dbReference>
<evidence type="ECO:0000256" key="4">
    <source>
        <dbReference type="ARBA" id="ARBA00022801"/>
    </source>
</evidence>
<dbReference type="PIRSF" id="PIRSF001093">
    <property type="entry name" value="B-hxosamndse_ab_euk"/>
    <property type="match status" value="1"/>
</dbReference>
<feature type="chain" id="PRO_5025531878" description="Beta-hexosaminidase" evidence="9">
    <location>
        <begin position="17"/>
        <end position="620"/>
    </location>
</feature>
<evidence type="ECO:0000313" key="13">
    <source>
        <dbReference type="Proteomes" id="UP000799424"/>
    </source>
</evidence>
<dbReference type="SUPFAM" id="SSF55545">
    <property type="entry name" value="beta-N-acetylhexosaminidase-like domain"/>
    <property type="match status" value="1"/>
</dbReference>
<evidence type="ECO:0000256" key="3">
    <source>
        <dbReference type="ARBA" id="ARBA00022729"/>
    </source>
</evidence>
<keyword evidence="3 9" id="KW-0732">Signal</keyword>
<comment type="catalytic activity">
    <reaction evidence="1 7">
        <text>Hydrolysis of terminal non-reducing N-acetyl-D-hexosamine residues in N-acetyl-beta-D-hexosaminides.</text>
        <dbReference type="EC" id="3.2.1.52"/>
    </reaction>
</comment>
<name>A0A6A6ZNC1_9PLEO</name>
<evidence type="ECO:0000256" key="5">
    <source>
        <dbReference type="ARBA" id="ARBA00023180"/>
    </source>
</evidence>
<feature type="signal peptide" evidence="9">
    <location>
        <begin position="1"/>
        <end position="16"/>
    </location>
</feature>
<dbReference type="PRINTS" id="PR00738">
    <property type="entry name" value="GLHYDRLASE20"/>
</dbReference>
<keyword evidence="4 7" id="KW-0378">Hydrolase</keyword>
<dbReference type="PANTHER" id="PTHR22600:SF58">
    <property type="entry name" value="BETA-HEXOSAMINIDASE"/>
    <property type="match status" value="1"/>
</dbReference>
<feature type="active site" description="Proton donor" evidence="8">
    <location>
        <position position="389"/>
    </location>
</feature>
<sequence>MRSPLHILHFLSLVSALWPQPISYEHGSVVLFIKKDVQFYWYEAGARNVGSVADQHPDQQPFTFASNSNTGPNAQETLKLRKRYTESSFDDVNDWDVEEGVSGHDIIDYAIKSSWRTLFRWNLYPWKFHPRNWDEPSPQDQTTGVSEIHIRLLHADPSNVAKPLAGEVDESYILKLDEGGKATISANSSVGIARGLTSFTQLFYKHSDEKHVYTPYAPVTIHDAPKFQHRGINLDVSRNWFTVADIKRQVDALAYNKMNRFHLHVTDSQSWPLEIPALPELAAKGAYRPDLVYTPRDLKHIQRYAAIQGVEMITELDMPGHTSSIFYSQPELIAAFNIQPNWDTYCAEPPCGTLKLNSSAVDAFLDTLFDDLLPRISPYSSYFHTGGDEVNKNAYNLDDTVKSNDSAVLQPLMQKFVDRNHDRVRAAGLTPVVWEEMLLEWNVTLGSDVIVQSWQSDEAVASIVEKGYKALVGNYNYWYLDCGKGQWLDIDPSISAQQYPYYDYCAPFHNWRLAYSVDPYAGVPAENQHLVIGGEAHMWNEQTDPVNVDRMIWPRGSAVAEVLWSGPKDAEGRNRSQIDASPRLSEMRERLVLLGVGAEPIQMPYCTMDGMQCQLGYTGN</sequence>
<comment type="similarity">
    <text evidence="2 7">Belongs to the glycosyl hydrolase 20 family.</text>
</comment>
<dbReference type="InterPro" id="IPR029019">
    <property type="entry name" value="HEX_eukaryotic_N"/>
</dbReference>
<dbReference type="PANTHER" id="PTHR22600">
    <property type="entry name" value="BETA-HEXOSAMINIDASE"/>
    <property type="match status" value="1"/>
</dbReference>
<dbReference type="GO" id="GO:0016020">
    <property type="term" value="C:membrane"/>
    <property type="evidence" value="ECO:0007669"/>
    <property type="project" value="TreeGrafter"/>
</dbReference>
<keyword evidence="13" id="KW-1185">Reference proteome</keyword>
<dbReference type="Pfam" id="PF14845">
    <property type="entry name" value="Glycohydro_20b2"/>
    <property type="match status" value="1"/>
</dbReference>
<dbReference type="InterPro" id="IPR017853">
    <property type="entry name" value="GH"/>
</dbReference>
<organism evidence="12 13">
    <name type="scientific">Ophiobolus disseminans</name>
    <dbReference type="NCBI Taxonomy" id="1469910"/>
    <lineage>
        <taxon>Eukaryota</taxon>
        <taxon>Fungi</taxon>
        <taxon>Dikarya</taxon>
        <taxon>Ascomycota</taxon>
        <taxon>Pezizomycotina</taxon>
        <taxon>Dothideomycetes</taxon>
        <taxon>Pleosporomycetidae</taxon>
        <taxon>Pleosporales</taxon>
        <taxon>Pleosporineae</taxon>
        <taxon>Phaeosphaeriaceae</taxon>
        <taxon>Ophiobolus</taxon>
    </lineage>
</organism>
<gene>
    <name evidence="12" type="ORF">CC86DRAFT_100123</name>
</gene>
<dbReference type="Pfam" id="PF00728">
    <property type="entry name" value="Glyco_hydro_20"/>
    <property type="match status" value="1"/>
</dbReference>
<proteinExistence type="inferred from homology"/>
<dbReference type="InterPro" id="IPR025705">
    <property type="entry name" value="Beta_hexosaminidase_sua/sub"/>
</dbReference>
<dbReference type="EC" id="3.2.1.52" evidence="7"/>
<dbReference type="GO" id="GO:0005975">
    <property type="term" value="P:carbohydrate metabolic process"/>
    <property type="evidence" value="ECO:0007669"/>
    <property type="project" value="InterPro"/>
</dbReference>
<dbReference type="AlphaFoldDB" id="A0A6A6ZNC1"/>
<accession>A0A6A6ZNC1</accession>
<keyword evidence="5" id="KW-0325">Glycoprotein</keyword>
<protein>
    <recommendedName>
        <fullName evidence="7">Beta-hexosaminidase</fullName>
        <ecNumber evidence="7">3.2.1.52</ecNumber>
    </recommendedName>
</protein>
<dbReference type="InterPro" id="IPR015883">
    <property type="entry name" value="Glyco_hydro_20_cat"/>
</dbReference>
<evidence type="ECO:0000256" key="9">
    <source>
        <dbReference type="SAM" id="SignalP"/>
    </source>
</evidence>
<dbReference type="Gene3D" id="3.30.379.10">
    <property type="entry name" value="Chitobiase/beta-hexosaminidase domain 2-like"/>
    <property type="match status" value="1"/>
</dbReference>
<dbReference type="SUPFAM" id="SSF51445">
    <property type="entry name" value="(Trans)glycosidases"/>
    <property type="match status" value="1"/>
</dbReference>
<dbReference type="FunFam" id="3.20.20.80:FF:000063">
    <property type="entry name" value="Beta-hexosaminidase"/>
    <property type="match status" value="1"/>
</dbReference>
<keyword evidence="6 7" id="KW-0326">Glycosidase</keyword>
<dbReference type="CDD" id="cd06562">
    <property type="entry name" value="GH20_HexA_HexB-like"/>
    <property type="match status" value="1"/>
</dbReference>
<dbReference type="InterPro" id="IPR029018">
    <property type="entry name" value="Hex-like_dom2"/>
</dbReference>
<reference evidence="12" key="1">
    <citation type="journal article" date="2020" name="Stud. Mycol.">
        <title>101 Dothideomycetes genomes: a test case for predicting lifestyles and emergence of pathogens.</title>
        <authorList>
            <person name="Haridas S."/>
            <person name="Albert R."/>
            <person name="Binder M."/>
            <person name="Bloem J."/>
            <person name="Labutti K."/>
            <person name="Salamov A."/>
            <person name="Andreopoulos B."/>
            <person name="Baker S."/>
            <person name="Barry K."/>
            <person name="Bills G."/>
            <person name="Bluhm B."/>
            <person name="Cannon C."/>
            <person name="Castanera R."/>
            <person name="Culley D."/>
            <person name="Daum C."/>
            <person name="Ezra D."/>
            <person name="Gonzalez J."/>
            <person name="Henrissat B."/>
            <person name="Kuo A."/>
            <person name="Liang C."/>
            <person name="Lipzen A."/>
            <person name="Lutzoni F."/>
            <person name="Magnuson J."/>
            <person name="Mondo S."/>
            <person name="Nolan M."/>
            <person name="Ohm R."/>
            <person name="Pangilinan J."/>
            <person name="Park H.-J."/>
            <person name="Ramirez L."/>
            <person name="Alfaro M."/>
            <person name="Sun H."/>
            <person name="Tritt A."/>
            <person name="Yoshinaga Y."/>
            <person name="Zwiers L.-H."/>
            <person name="Turgeon B."/>
            <person name="Goodwin S."/>
            <person name="Spatafora J."/>
            <person name="Crous P."/>
            <person name="Grigoriev I."/>
        </authorList>
    </citation>
    <scope>NUCLEOTIDE SEQUENCE</scope>
    <source>
        <strain evidence="12">CBS 113818</strain>
    </source>
</reference>
<evidence type="ECO:0000256" key="2">
    <source>
        <dbReference type="ARBA" id="ARBA00006285"/>
    </source>
</evidence>
<feature type="domain" description="Glycoside hydrolase family 20 catalytic" evidence="10">
    <location>
        <begin position="227"/>
        <end position="566"/>
    </location>
</feature>
<dbReference type="Proteomes" id="UP000799424">
    <property type="component" value="Unassembled WGS sequence"/>
</dbReference>
<evidence type="ECO:0000313" key="12">
    <source>
        <dbReference type="EMBL" id="KAF2821757.1"/>
    </source>
</evidence>
<evidence type="ECO:0000259" key="10">
    <source>
        <dbReference type="Pfam" id="PF00728"/>
    </source>
</evidence>
<evidence type="ECO:0000256" key="1">
    <source>
        <dbReference type="ARBA" id="ARBA00001231"/>
    </source>
</evidence>
<evidence type="ECO:0000256" key="8">
    <source>
        <dbReference type="PIRSR" id="PIRSR001093-1"/>
    </source>
</evidence>
<evidence type="ECO:0000256" key="7">
    <source>
        <dbReference type="PIRNR" id="PIRNR001093"/>
    </source>
</evidence>